<keyword evidence="3" id="KW-0560">Oxidoreductase</keyword>
<reference evidence="7" key="1">
    <citation type="journal article" date="2019" name="Microbiol. Resour. Announc.">
        <title>Complete Genome Sequence of Halomonas olivaria, a Moderately Halophilic Bacterium Isolated from Olive Processing Effluents, Obtained by Nanopore Sequencing.</title>
        <authorList>
            <person name="Nagata S."/>
            <person name="Ii K.M."/>
            <person name="Tsukimi T."/>
            <person name="Miura M.C."/>
            <person name="Galipon J."/>
            <person name="Arakawa K."/>
        </authorList>
    </citation>
    <scope>NUCLEOTIDE SEQUENCE [LARGE SCALE GENOMIC DNA]</scope>
    <source>
        <strain evidence="7">TYRC17</strain>
    </source>
</reference>
<dbReference type="Proteomes" id="UP000289555">
    <property type="component" value="Chromosome"/>
</dbReference>
<dbReference type="Gene3D" id="3.50.50.60">
    <property type="entry name" value="FAD/NAD(P)-binding domain"/>
    <property type="match status" value="1"/>
</dbReference>
<keyword evidence="4" id="KW-1015">Disulfide bond</keyword>
<dbReference type="EMBL" id="AP019416">
    <property type="protein sequence ID" value="BBI51227.1"/>
    <property type="molecule type" value="Genomic_DNA"/>
</dbReference>
<evidence type="ECO:0000256" key="3">
    <source>
        <dbReference type="ARBA" id="ARBA00023002"/>
    </source>
</evidence>
<evidence type="ECO:0000256" key="4">
    <source>
        <dbReference type="ARBA" id="ARBA00023157"/>
    </source>
</evidence>
<comment type="cofactor">
    <cofactor evidence="1">
        <name>FAD</name>
        <dbReference type="ChEBI" id="CHEBI:57692"/>
    </cofactor>
</comment>
<protein>
    <submittedName>
        <fullName evidence="6">Uncharacterized protein</fullName>
    </submittedName>
</protein>
<dbReference type="PANTHER" id="PTHR42737:SF2">
    <property type="entry name" value="GLUTATHIONE REDUCTASE"/>
    <property type="match status" value="1"/>
</dbReference>
<sequence length="89" mass="9782">MLEGAGVTLFNARARLADAHTVTLSGEHGDISVTARKILLATGGWPWVPDFPGSEYALDSNQIFDLDTFPKRFFSTGRWLYCGGVLQHL</sequence>
<name>A0ABM7GKW9_9GAMM</name>
<gene>
    <name evidence="6" type="ORF">HORIV_36480</name>
</gene>
<dbReference type="PANTHER" id="PTHR42737">
    <property type="entry name" value="GLUTATHIONE REDUCTASE"/>
    <property type="match status" value="1"/>
</dbReference>
<dbReference type="InterPro" id="IPR036188">
    <property type="entry name" value="FAD/NAD-bd_sf"/>
</dbReference>
<organism evidence="6 7">
    <name type="scientific">Vreelandella olivaria</name>
    <dbReference type="NCBI Taxonomy" id="390919"/>
    <lineage>
        <taxon>Bacteria</taxon>
        <taxon>Pseudomonadati</taxon>
        <taxon>Pseudomonadota</taxon>
        <taxon>Gammaproteobacteria</taxon>
        <taxon>Oceanospirillales</taxon>
        <taxon>Halomonadaceae</taxon>
        <taxon>Vreelandella</taxon>
    </lineage>
</organism>
<evidence type="ECO:0000313" key="7">
    <source>
        <dbReference type="Proteomes" id="UP000289555"/>
    </source>
</evidence>
<accession>A0ABM7GKW9</accession>
<evidence type="ECO:0000256" key="1">
    <source>
        <dbReference type="ARBA" id="ARBA00001974"/>
    </source>
</evidence>
<keyword evidence="7" id="KW-1185">Reference proteome</keyword>
<keyword evidence="5" id="KW-0676">Redox-active center</keyword>
<evidence type="ECO:0000313" key="6">
    <source>
        <dbReference type="EMBL" id="BBI51227.1"/>
    </source>
</evidence>
<comment type="similarity">
    <text evidence="2">Belongs to the class-I pyridine nucleotide-disulfide oxidoreductase family.</text>
</comment>
<dbReference type="InterPro" id="IPR046952">
    <property type="entry name" value="GSHR/TRXR-like"/>
</dbReference>
<proteinExistence type="inferred from homology"/>
<evidence type="ECO:0000256" key="5">
    <source>
        <dbReference type="ARBA" id="ARBA00023284"/>
    </source>
</evidence>
<dbReference type="SUPFAM" id="SSF51905">
    <property type="entry name" value="FAD/NAD(P)-binding domain"/>
    <property type="match status" value="1"/>
</dbReference>
<evidence type="ECO:0000256" key="2">
    <source>
        <dbReference type="ARBA" id="ARBA00007532"/>
    </source>
</evidence>